<dbReference type="InterPro" id="IPR039525">
    <property type="entry name" value="RNF126-like_zinc-ribbon"/>
</dbReference>
<name>A0AAD6MCL6_9ROSI</name>
<feature type="compositionally biased region" description="Basic and acidic residues" evidence="8">
    <location>
        <begin position="50"/>
        <end position="59"/>
    </location>
</feature>
<protein>
    <recommendedName>
        <fullName evidence="2">RING-type E3 ubiquitin transferase</fullName>
        <ecNumber evidence="2">2.3.2.27</ecNumber>
    </recommendedName>
</protein>
<dbReference type="Pfam" id="PF14369">
    <property type="entry name" value="Zn_ribbon_19"/>
    <property type="match status" value="1"/>
</dbReference>
<keyword evidence="11" id="KW-1185">Reference proteome</keyword>
<dbReference type="Proteomes" id="UP001164929">
    <property type="component" value="Chromosome 10"/>
</dbReference>
<keyword evidence="7" id="KW-0862">Zinc</keyword>
<evidence type="ECO:0000313" key="10">
    <source>
        <dbReference type="EMBL" id="KAJ6983081.1"/>
    </source>
</evidence>
<dbReference type="InterPro" id="IPR029040">
    <property type="entry name" value="RPABC4/Spt4"/>
</dbReference>
<sequence length="113" mass="12660">MSSPTTPSYWCYRCNRFVQVWRQDSVTCPECESGFIEEIENPPHMIQTEASRERHRSSGDRSPINPVIVLRGGPGGAAGGGFELYYDDGGGSGLRPLPRACRNFYWDQGLRDC</sequence>
<evidence type="ECO:0000256" key="8">
    <source>
        <dbReference type="SAM" id="MobiDB-lite"/>
    </source>
</evidence>
<dbReference type="GO" id="GO:0061630">
    <property type="term" value="F:ubiquitin protein ligase activity"/>
    <property type="evidence" value="ECO:0007669"/>
    <property type="project" value="UniProtKB-EC"/>
</dbReference>
<evidence type="ECO:0000256" key="3">
    <source>
        <dbReference type="ARBA" id="ARBA00022679"/>
    </source>
</evidence>
<evidence type="ECO:0000256" key="7">
    <source>
        <dbReference type="ARBA" id="ARBA00022833"/>
    </source>
</evidence>
<dbReference type="EC" id="2.3.2.27" evidence="2"/>
<keyword evidence="5" id="KW-0863">Zinc-finger</keyword>
<evidence type="ECO:0000256" key="4">
    <source>
        <dbReference type="ARBA" id="ARBA00022723"/>
    </source>
</evidence>
<proteinExistence type="predicted"/>
<keyword evidence="4" id="KW-0479">Metal-binding</keyword>
<dbReference type="AlphaFoldDB" id="A0AAD6MCL6"/>
<gene>
    <name evidence="10" type="ORF">NC653_026024</name>
</gene>
<keyword evidence="3" id="KW-0808">Transferase</keyword>
<evidence type="ECO:0000256" key="2">
    <source>
        <dbReference type="ARBA" id="ARBA00012483"/>
    </source>
</evidence>
<reference evidence="10" key="1">
    <citation type="journal article" date="2023" name="Mol. Ecol. Resour.">
        <title>Chromosome-level genome assembly of a triploid poplar Populus alba 'Berolinensis'.</title>
        <authorList>
            <person name="Chen S."/>
            <person name="Yu Y."/>
            <person name="Wang X."/>
            <person name="Wang S."/>
            <person name="Zhang T."/>
            <person name="Zhou Y."/>
            <person name="He R."/>
            <person name="Meng N."/>
            <person name="Wang Y."/>
            <person name="Liu W."/>
            <person name="Liu Z."/>
            <person name="Liu J."/>
            <person name="Guo Q."/>
            <person name="Huang H."/>
            <person name="Sederoff R.R."/>
            <person name="Wang G."/>
            <person name="Qu G."/>
            <person name="Chen S."/>
        </authorList>
    </citation>
    <scope>NUCLEOTIDE SEQUENCE</scope>
    <source>
        <strain evidence="10">SC-2020</strain>
    </source>
</reference>
<feature type="region of interest" description="Disordered" evidence="8">
    <location>
        <begin position="42"/>
        <end position="70"/>
    </location>
</feature>
<evidence type="ECO:0000256" key="6">
    <source>
        <dbReference type="ARBA" id="ARBA00022786"/>
    </source>
</evidence>
<dbReference type="GO" id="GO:0008270">
    <property type="term" value="F:zinc ion binding"/>
    <property type="evidence" value="ECO:0007669"/>
    <property type="project" value="UniProtKB-KW"/>
</dbReference>
<organism evidence="10 11">
    <name type="scientific">Populus alba x Populus x berolinensis</name>
    <dbReference type="NCBI Taxonomy" id="444605"/>
    <lineage>
        <taxon>Eukaryota</taxon>
        <taxon>Viridiplantae</taxon>
        <taxon>Streptophyta</taxon>
        <taxon>Embryophyta</taxon>
        <taxon>Tracheophyta</taxon>
        <taxon>Spermatophyta</taxon>
        <taxon>Magnoliopsida</taxon>
        <taxon>eudicotyledons</taxon>
        <taxon>Gunneridae</taxon>
        <taxon>Pentapetalae</taxon>
        <taxon>rosids</taxon>
        <taxon>fabids</taxon>
        <taxon>Malpighiales</taxon>
        <taxon>Salicaceae</taxon>
        <taxon>Saliceae</taxon>
        <taxon>Populus</taxon>
    </lineage>
</organism>
<evidence type="ECO:0000313" key="11">
    <source>
        <dbReference type="Proteomes" id="UP001164929"/>
    </source>
</evidence>
<evidence type="ECO:0000256" key="1">
    <source>
        <dbReference type="ARBA" id="ARBA00000900"/>
    </source>
</evidence>
<evidence type="ECO:0000256" key="5">
    <source>
        <dbReference type="ARBA" id="ARBA00022771"/>
    </source>
</evidence>
<accession>A0AAD6MCL6</accession>
<feature type="domain" description="E3 ubiquitin-protein ligase RNF126-like zinc-ribbon" evidence="9">
    <location>
        <begin position="8"/>
        <end position="39"/>
    </location>
</feature>
<keyword evidence="6" id="KW-0833">Ubl conjugation pathway</keyword>
<evidence type="ECO:0000259" key="9">
    <source>
        <dbReference type="Pfam" id="PF14369"/>
    </source>
</evidence>
<dbReference type="SUPFAM" id="SSF63393">
    <property type="entry name" value="RNA polymerase subunits"/>
    <property type="match status" value="1"/>
</dbReference>
<comment type="catalytic activity">
    <reaction evidence="1">
        <text>S-ubiquitinyl-[E2 ubiquitin-conjugating enzyme]-L-cysteine + [acceptor protein]-L-lysine = [E2 ubiquitin-conjugating enzyme]-L-cysteine + N(6)-ubiquitinyl-[acceptor protein]-L-lysine.</text>
        <dbReference type="EC" id="2.3.2.27"/>
    </reaction>
</comment>
<dbReference type="EMBL" id="JAQIZT010000010">
    <property type="protein sequence ID" value="KAJ6983081.1"/>
    <property type="molecule type" value="Genomic_DNA"/>
</dbReference>
<comment type="caution">
    <text evidence="10">The sequence shown here is derived from an EMBL/GenBank/DDBJ whole genome shotgun (WGS) entry which is preliminary data.</text>
</comment>